<dbReference type="Gene3D" id="1.10.1200.10">
    <property type="entry name" value="ACP-like"/>
    <property type="match status" value="1"/>
</dbReference>
<evidence type="ECO:0000259" key="3">
    <source>
        <dbReference type="PROSITE" id="PS50075"/>
    </source>
</evidence>
<dbReference type="PROSITE" id="PS00012">
    <property type="entry name" value="PHOSPHOPANTETHEINE"/>
    <property type="match status" value="1"/>
</dbReference>
<dbReference type="Pfam" id="PF00501">
    <property type="entry name" value="AMP-binding"/>
    <property type="match status" value="2"/>
</dbReference>
<protein>
    <submittedName>
        <fullName evidence="4">D-alanine--poly(Phosphoribitol) ligase, Phenylalanine racemase (ATP-hydrolyzing)</fullName>
        <ecNumber evidence="4">5.1.1.11</ecNumber>
        <ecNumber evidence="4">6.1.1.13</ecNumber>
    </submittedName>
</protein>
<dbReference type="Gene3D" id="3.30.300.30">
    <property type="match status" value="2"/>
</dbReference>
<keyword evidence="1" id="KW-0596">Phosphopantetheine</keyword>
<dbReference type="Gene3D" id="1.10.287.490">
    <property type="entry name" value="Helix hairpin bin"/>
    <property type="match status" value="1"/>
</dbReference>
<evidence type="ECO:0000313" key="5">
    <source>
        <dbReference type="Proteomes" id="UP000029868"/>
    </source>
</evidence>
<dbReference type="PROSITE" id="PS00455">
    <property type="entry name" value="AMP_BINDING"/>
    <property type="match status" value="2"/>
</dbReference>
<name>A0A099KC84_COLPS</name>
<sequence>MEKNIDNFFNTFLYHTKHHGDKTAVICGNEQITYQQLCQRALALSEHMQQQGVTSQQSVATHLPRSIDLVVAMLAIFNLNAIFVPLGIKVSEQKNRQKITQGQINAVIANSAKMIVNSKIKFIEINQQYQSTNSLRPLAKCYQVDDIAYVLFTSGTTGVPKGVKISHQALNRHLKWKNECYPVKQGGVELQKVPLSFDVSIRELLGWIHSGNTLCIIPEGDEGNPQVICRVIEQYQCEELSMVPCLLDALLAYIDAFSVSEQLFSLKRIIVGGEVLTINTVSTFKKLFKQQNIELINAYGPTETTIEITHFNCNDLTLSDDNRVPIGKAIYPGSLVICDEKNRPVRNGEMGELHVRGTQVANGYLNTSIKDNSRFYHHVETGQRSYKTGDLVHLAENGYLYYHGRIDEQIKINGHRFELPEIQQAFSPLVKPSLVVLSYDKSAQGHVITAYIHQSAILEQALTQKHIQQHLAQTLASYLIPHQFIMISSFAYLDSGKIDKKQLRNHVKAWPSFTGNNVTTPAIKQVIDMSIVEAFEHTAQLQPEKVAVYEPDKTITYRQLNNKANRIAHVLQHDFSVRTDTIIAILMPPGIDWLTCVLAILKTSAAYMPLSLNAPKLRNQDCLDDTQTSLLITDEQHVDQLSAKQICFTELLNTACSGPKLCDENLNIVRSPAGLFTVLFTSGSTGRPKGVMLENFGIQHRLQSKQINRPIAANQSMLLMTELTFDLVIFELLGWIYAQGSLTIMPLGKQAAPEAICQYVQNYQVAELIFAPSLLHAFLSYIEQYQLSYKLKGLNSILSAGDILRPDIVALFDRLLHQPYGIELINGYGPSEASILVSEFVVPSSANLAEISIGKAYQETPVFILDQHKRICPQGDIGQIAITGVGLARGYINDRQQTDDKFINQEEKPHCRLYLTGDRGYVDQAGLLHFCGREDHQVKVHGHRIELGEIDQAFHRFIPSNQAIVTAEKQGRETRLVAYVQQEAMKHAGLTPSQLKQQLLTILPPYLVPNIINLLQEIPLSANGKIDRQALTKLGMNLQVNSAGNTKHQPLLQIIKTVLSLTELPSEDDTLFELGVDSISIIHLVSELKCQLNWDVSLDKLNVNSTLAQLVDYSVNNKSNNGDFSNLFVTYNAQLKQTLYCFPPASSFGYAYHELAKVLKEFCFIAYHFPEHCDDVVALYCQHIISHSKNKPITLMGYSGGGNLAIAVAHKLESLGHTVVQIIMIDAFKLSDRLATLPADIVELQQQMIANTITELTNKGLKPHTINERVMAYYHHHWLAQPAIKTAINANLITLNSPKNDLVAQLTADPIMKAIFVPTWAESTNGQLTQLKGQGSHNEMLQAPYVQANANLLKPYLQTALCDSHSGGVS</sequence>
<dbReference type="Gene3D" id="3.40.50.12780">
    <property type="entry name" value="N-terminal domain of ligase-like"/>
    <property type="match status" value="2"/>
</dbReference>
<dbReference type="InterPro" id="IPR009081">
    <property type="entry name" value="PP-bd_ACP"/>
</dbReference>
<dbReference type="PATRIC" id="fig|28229.3.peg.4264"/>
<dbReference type="InterPro" id="IPR020845">
    <property type="entry name" value="AMP-binding_CS"/>
</dbReference>
<dbReference type="SMART" id="SM00824">
    <property type="entry name" value="PKS_TE"/>
    <property type="match status" value="1"/>
</dbReference>
<organism evidence="4 5">
    <name type="scientific">Colwellia psychrerythraea</name>
    <name type="common">Vibrio psychroerythus</name>
    <dbReference type="NCBI Taxonomy" id="28229"/>
    <lineage>
        <taxon>Bacteria</taxon>
        <taxon>Pseudomonadati</taxon>
        <taxon>Pseudomonadota</taxon>
        <taxon>Gammaproteobacteria</taxon>
        <taxon>Alteromonadales</taxon>
        <taxon>Colwelliaceae</taxon>
        <taxon>Colwellia</taxon>
    </lineage>
</organism>
<dbReference type="Pfam" id="PF00975">
    <property type="entry name" value="Thioesterase"/>
    <property type="match status" value="1"/>
</dbReference>
<keyword evidence="2" id="KW-0597">Phosphoprotein</keyword>
<dbReference type="GO" id="GO:0047462">
    <property type="term" value="F:phenylalanine racemase (ATP-hydrolyzing) activity"/>
    <property type="evidence" value="ECO:0007669"/>
    <property type="project" value="UniProtKB-EC"/>
</dbReference>
<dbReference type="RefSeq" id="WP_033084202.1">
    <property type="nucleotide sequence ID" value="NZ_JQEC01000070.1"/>
</dbReference>
<dbReference type="Proteomes" id="UP000029868">
    <property type="component" value="Unassembled WGS sequence"/>
</dbReference>
<dbReference type="InterPro" id="IPR045851">
    <property type="entry name" value="AMP-bd_C_sf"/>
</dbReference>
<dbReference type="CDD" id="cd05930">
    <property type="entry name" value="A_NRPS"/>
    <property type="match status" value="2"/>
</dbReference>
<keyword evidence="4" id="KW-0413">Isomerase</keyword>
<dbReference type="InterPro" id="IPR042099">
    <property type="entry name" value="ANL_N_sf"/>
</dbReference>
<dbReference type="Pfam" id="PF00550">
    <property type="entry name" value="PP-binding"/>
    <property type="match status" value="1"/>
</dbReference>
<evidence type="ECO:0000313" key="4">
    <source>
        <dbReference type="EMBL" id="KGJ87955.1"/>
    </source>
</evidence>
<dbReference type="FunFam" id="3.30.300.30:FF:000015">
    <property type="entry name" value="Nonribosomal peptide synthase SidD"/>
    <property type="match status" value="1"/>
</dbReference>
<dbReference type="EMBL" id="JQEC01000070">
    <property type="protein sequence ID" value="KGJ87955.1"/>
    <property type="molecule type" value="Genomic_DNA"/>
</dbReference>
<dbReference type="SUPFAM" id="SSF56801">
    <property type="entry name" value="Acetyl-CoA synthetase-like"/>
    <property type="match status" value="2"/>
</dbReference>
<accession>A0A099KC84</accession>
<dbReference type="InterPro" id="IPR000873">
    <property type="entry name" value="AMP-dep_synth/lig_dom"/>
</dbReference>
<dbReference type="EC" id="6.1.1.13" evidence="4"/>
<dbReference type="NCBIfam" id="NF003417">
    <property type="entry name" value="PRK04813.1"/>
    <property type="match status" value="2"/>
</dbReference>
<dbReference type="PROSITE" id="PS50075">
    <property type="entry name" value="CARRIER"/>
    <property type="match status" value="1"/>
</dbReference>
<reference evidence="4 5" key="1">
    <citation type="submission" date="2014-08" db="EMBL/GenBank/DDBJ databases">
        <title>Genomic and Phenotypic Diversity of Colwellia psychrerythraea strains from Disparate Marine Basins.</title>
        <authorList>
            <person name="Techtmann S.M."/>
            <person name="Stelling S.C."/>
            <person name="Utturkar S.M."/>
            <person name="Alshibli N."/>
            <person name="Harris A."/>
            <person name="Brown S.D."/>
            <person name="Hazen T.C."/>
        </authorList>
    </citation>
    <scope>NUCLEOTIDE SEQUENCE [LARGE SCALE GENOMIC DNA]</scope>
    <source>
        <strain evidence="4 5">GAB14E</strain>
    </source>
</reference>
<dbReference type="InterPro" id="IPR020802">
    <property type="entry name" value="TesA-like"/>
</dbReference>
<proteinExistence type="predicted"/>
<dbReference type="InterPro" id="IPR001031">
    <property type="entry name" value="Thioesterase"/>
</dbReference>
<dbReference type="SUPFAM" id="SSF53474">
    <property type="entry name" value="alpha/beta-Hydrolases"/>
    <property type="match status" value="1"/>
</dbReference>
<dbReference type="SUPFAM" id="SSF47336">
    <property type="entry name" value="ACP-like"/>
    <property type="match status" value="1"/>
</dbReference>
<dbReference type="InterPro" id="IPR029058">
    <property type="entry name" value="AB_hydrolase_fold"/>
</dbReference>
<gene>
    <name evidence="4" type="ORF">GAB14E_4288</name>
</gene>
<dbReference type="PANTHER" id="PTHR44845:SF7">
    <property type="entry name" value="PLIPASTATIN SYNTHASE SUBUNIT D"/>
    <property type="match status" value="1"/>
</dbReference>
<dbReference type="OrthoDB" id="9757559at2"/>
<dbReference type="InterPro" id="IPR036736">
    <property type="entry name" value="ACP-like_sf"/>
</dbReference>
<dbReference type="GO" id="GO:0016874">
    <property type="term" value="F:ligase activity"/>
    <property type="evidence" value="ECO:0007669"/>
    <property type="project" value="UniProtKB-KW"/>
</dbReference>
<feature type="domain" description="Carrier" evidence="3">
    <location>
        <begin position="1042"/>
        <end position="1118"/>
    </location>
</feature>
<dbReference type="Gene3D" id="3.40.50.1820">
    <property type="entry name" value="alpha/beta hydrolase"/>
    <property type="match status" value="1"/>
</dbReference>
<keyword evidence="4" id="KW-0436">Ligase</keyword>
<evidence type="ECO:0000256" key="1">
    <source>
        <dbReference type="ARBA" id="ARBA00022450"/>
    </source>
</evidence>
<evidence type="ECO:0000256" key="2">
    <source>
        <dbReference type="ARBA" id="ARBA00022553"/>
    </source>
</evidence>
<dbReference type="InterPro" id="IPR006162">
    <property type="entry name" value="Ppantetheine_attach_site"/>
</dbReference>
<dbReference type="PANTHER" id="PTHR44845">
    <property type="entry name" value="CARRIER DOMAIN-CONTAINING PROTEIN"/>
    <property type="match status" value="1"/>
</dbReference>
<dbReference type="EC" id="5.1.1.11" evidence="4"/>
<comment type="caution">
    <text evidence="4">The sequence shown here is derived from an EMBL/GenBank/DDBJ whole genome shotgun (WGS) entry which is preliminary data.</text>
</comment>